<evidence type="ECO:0000256" key="2">
    <source>
        <dbReference type="ARBA" id="ARBA00022448"/>
    </source>
</evidence>
<keyword evidence="3 9" id="KW-0812">Transmembrane</keyword>
<dbReference type="EMBL" id="JBGFUD010000843">
    <property type="protein sequence ID" value="MFH4975326.1"/>
    <property type="molecule type" value="Genomic_DNA"/>
</dbReference>
<dbReference type="InterPro" id="IPR000727">
    <property type="entry name" value="T_SNARE_dom"/>
</dbReference>
<evidence type="ECO:0000256" key="4">
    <source>
        <dbReference type="ARBA" id="ARBA00022927"/>
    </source>
</evidence>
<reference evidence="11 12" key="1">
    <citation type="submission" date="2024-08" db="EMBL/GenBank/DDBJ databases">
        <title>Gnathostoma spinigerum genome.</title>
        <authorList>
            <person name="Gonzalez-Bertolin B."/>
            <person name="Monzon S."/>
            <person name="Zaballos A."/>
            <person name="Jimenez P."/>
            <person name="Dekumyoy P."/>
            <person name="Varona S."/>
            <person name="Cuesta I."/>
            <person name="Sumanam S."/>
            <person name="Adisakwattana P."/>
            <person name="Gasser R.B."/>
            <person name="Hernandez-Gonzalez A."/>
            <person name="Young N.D."/>
            <person name="Perteguer M.J."/>
        </authorList>
    </citation>
    <scope>NUCLEOTIDE SEQUENCE [LARGE SCALE GENOMIC DNA]</scope>
    <source>
        <strain evidence="11">AL3</strain>
        <tissue evidence="11">Liver</tissue>
    </source>
</reference>
<dbReference type="Proteomes" id="UP001608902">
    <property type="component" value="Unassembled WGS sequence"/>
</dbReference>
<dbReference type="CDD" id="cd15853">
    <property type="entry name" value="SNARE_Bet1"/>
    <property type="match status" value="1"/>
</dbReference>
<evidence type="ECO:0000313" key="12">
    <source>
        <dbReference type="Proteomes" id="UP001608902"/>
    </source>
</evidence>
<sequence length="113" mass="12650">MAAYRGGLRNGGNSSDMYEDNNVFMERQNDSLVNQLSGKVATLKKITIAIGDDVREQNRLLNEMDSDFDASRGLLGTTMRKLGVVAKAGGKNMLCYLILFSLFVFLIIYYLIR</sequence>
<organism evidence="11 12">
    <name type="scientific">Gnathostoma spinigerum</name>
    <dbReference type="NCBI Taxonomy" id="75299"/>
    <lineage>
        <taxon>Eukaryota</taxon>
        <taxon>Metazoa</taxon>
        <taxon>Ecdysozoa</taxon>
        <taxon>Nematoda</taxon>
        <taxon>Chromadorea</taxon>
        <taxon>Rhabditida</taxon>
        <taxon>Spirurina</taxon>
        <taxon>Gnathostomatomorpha</taxon>
        <taxon>Gnathostomatoidea</taxon>
        <taxon>Gnathostomatidae</taxon>
        <taxon>Gnathostoma</taxon>
    </lineage>
</organism>
<keyword evidence="6" id="KW-0333">Golgi apparatus</keyword>
<feature type="transmembrane region" description="Helical" evidence="9">
    <location>
        <begin position="94"/>
        <end position="112"/>
    </location>
</feature>
<dbReference type="SMART" id="SM00397">
    <property type="entry name" value="t_SNARE"/>
    <property type="match status" value="1"/>
</dbReference>
<comment type="caution">
    <text evidence="11">The sequence shown here is derived from an EMBL/GenBank/DDBJ whole genome shotgun (WGS) entry which is preliminary data.</text>
</comment>
<proteinExistence type="predicted"/>
<feature type="domain" description="T-SNARE coiled-coil homology" evidence="10">
    <location>
        <begin position="23"/>
        <end position="85"/>
    </location>
</feature>
<dbReference type="GO" id="GO:0000139">
    <property type="term" value="C:Golgi membrane"/>
    <property type="evidence" value="ECO:0007669"/>
    <property type="project" value="UniProtKB-SubCell"/>
</dbReference>
<keyword evidence="12" id="KW-1185">Reference proteome</keyword>
<dbReference type="InterPro" id="IPR039899">
    <property type="entry name" value="BET1_SNARE"/>
</dbReference>
<keyword evidence="5 9" id="KW-1133">Transmembrane helix</keyword>
<accession>A0ABD6ED77</accession>
<evidence type="ECO:0000256" key="9">
    <source>
        <dbReference type="SAM" id="Phobius"/>
    </source>
</evidence>
<keyword evidence="4" id="KW-0653">Protein transport</keyword>
<dbReference type="AlphaFoldDB" id="A0ABD6ED77"/>
<protein>
    <recommendedName>
        <fullName evidence="10">t-SNARE coiled-coil homology domain-containing protein</fullName>
    </recommendedName>
</protein>
<dbReference type="PANTHER" id="PTHR12791">
    <property type="entry name" value="GOLGI SNARE BET1-RELATED"/>
    <property type="match status" value="1"/>
</dbReference>
<name>A0ABD6ED77_9BILA</name>
<comment type="subcellular location">
    <subcellularLocation>
        <location evidence="8">Endomembrane system</location>
        <topology evidence="8">Single-pass type IV membrane protein</topology>
    </subcellularLocation>
    <subcellularLocation>
        <location evidence="1">Golgi apparatus membrane</location>
    </subcellularLocation>
</comment>
<dbReference type="GO" id="GO:0015031">
    <property type="term" value="P:protein transport"/>
    <property type="evidence" value="ECO:0007669"/>
    <property type="project" value="UniProtKB-KW"/>
</dbReference>
<evidence type="ECO:0000256" key="6">
    <source>
        <dbReference type="ARBA" id="ARBA00023034"/>
    </source>
</evidence>
<evidence type="ECO:0000256" key="1">
    <source>
        <dbReference type="ARBA" id="ARBA00004394"/>
    </source>
</evidence>
<evidence type="ECO:0000256" key="7">
    <source>
        <dbReference type="ARBA" id="ARBA00023136"/>
    </source>
</evidence>
<evidence type="ECO:0000259" key="10">
    <source>
        <dbReference type="PROSITE" id="PS50192"/>
    </source>
</evidence>
<evidence type="ECO:0000256" key="8">
    <source>
        <dbReference type="ARBA" id="ARBA00046280"/>
    </source>
</evidence>
<dbReference type="SUPFAM" id="SSF58038">
    <property type="entry name" value="SNARE fusion complex"/>
    <property type="match status" value="1"/>
</dbReference>
<evidence type="ECO:0000256" key="5">
    <source>
        <dbReference type="ARBA" id="ARBA00022989"/>
    </source>
</evidence>
<keyword evidence="2" id="KW-0813">Transport</keyword>
<gene>
    <name evidence="11" type="ORF">AB6A40_002035</name>
</gene>
<dbReference type="Gene3D" id="1.20.5.110">
    <property type="match status" value="1"/>
</dbReference>
<evidence type="ECO:0000313" key="11">
    <source>
        <dbReference type="EMBL" id="MFH4975326.1"/>
    </source>
</evidence>
<dbReference type="PROSITE" id="PS50192">
    <property type="entry name" value="T_SNARE"/>
    <property type="match status" value="1"/>
</dbReference>
<keyword evidence="7 9" id="KW-0472">Membrane</keyword>
<evidence type="ECO:0000256" key="3">
    <source>
        <dbReference type="ARBA" id="ARBA00022692"/>
    </source>
</evidence>